<gene>
    <name evidence="1" type="ORF">IMO34_21630</name>
</gene>
<sequence>MFDFPQPDEIYRSSGFPDVKVLSVLADGIPWDMPYRCPGLVWNPYRRTYTILIRIIAGGSMAEIPLGRFLRDFTCERPDLIKRNPENRHAVLREIAADPELQQYRVRNIDKYPGDISPERRPAPAVRKWRNNVDTDMKIKPDNSYRHYL</sequence>
<evidence type="ECO:0008006" key="3">
    <source>
        <dbReference type="Google" id="ProtNLM"/>
    </source>
</evidence>
<dbReference type="AlphaFoldDB" id="A0AAQ0BL27"/>
<name>A0AAQ0BL27_RAOTE</name>
<reference evidence="1 2" key="1">
    <citation type="submission" date="2020-10" db="EMBL/GenBank/DDBJ databases">
        <title>Resistance determinants and their genetic context in bacteria from a longitudinal study of pigs reared under conventional and antibiotic-free husbandry practices.</title>
        <authorList>
            <person name="Poulin-Laprade D."/>
            <person name="Brouard J.-S."/>
            <person name="Gagnon N."/>
            <person name="Turcotte A."/>
            <person name="Langlois A."/>
            <person name="Matte J.J."/>
            <person name="Carrillo C.D."/>
            <person name="Zaheer R."/>
            <person name="McAllister T."/>
            <person name="Topp E."/>
            <person name="Talbot G."/>
        </authorList>
    </citation>
    <scope>NUCLEOTIDE SEQUENCE [LARGE SCALE GENOMIC DNA]</scope>
    <source>
        <strain evidence="1 2">Res13-Abat-PEB01-P1-04-A</strain>
    </source>
</reference>
<dbReference type="RefSeq" id="WP_195709792.1">
    <property type="nucleotide sequence ID" value="NZ_CP062916.1"/>
</dbReference>
<protein>
    <recommendedName>
        <fullName evidence="3">Prophage protein</fullName>
    </recommendedName>
</protein>
<evidence type="ECO:0000313" key="2">
    <source>
        <dbReference type="Proteomes" id="UP000594500"/>
    </source>
</evidence>
<evidence type="ECO:0000313" key="1">
    <source>
        <dbReference type="EMBL" id="QPF07896.1"/>
    </source>
</evidence>
<organism evidence="1 2">
    <name type="scientific">Raoultella terrigena</name>
    <name type="common">Klebsiella terrigena</name>
    <dbReference type="NCBI Taxonomy" id="577"/>
    <lineage>
        <taxon>Bacteria</taxon>
        <taxon>Pseudomonadati</taxon>
        <taxon>Pseudomonadota</taxon>
        <taxon>Gammaproteobacteria</taxon>
        <taxon>Enterobacterales</taxon>
        <taxon>Enterobacteriaceae</taxon>
        <taxon>Klebsiella/Raoultella group</taxon>
        <taxon>Raoultella</taxon>
    </lineage>
</organism>
<proteinExistence type="predicted"/>
<accession>A0AAQ0BL27</accession>
<dbReference type="Proteomes" id="UP000594500">
    <property type="component" value="Chromosome"/>
</dbReference>
<dbReference type="EMBL" id="CP062916">
    <property type="protein sequence ID" value="QPF07896.1"/>
    <property type="molecule type" value="Genomic_DNA"/>
</dbReference>